<keyword evidence="2" id="KW-0175">Coiled coil</keyword>
<evidence type="ECO:0000256" key="1">
    <source>
        <dbReference type="ARBA" id="ARBA00010935"/>
    </source>
</evidence>
<dbReference type="SUPFAM" id="SSF48452">
    <property type="entry name" value="TPR-like"/>
    <property type="match status" value="1"/>
</dbReference>
<dbReference type="Gene3D" id="1.25.40.10">
    <property type="entry name" value="Tetratricopeptide repeat domain"/>
    <property type="match status" value="2"/>
</dbReference>
<dbReference type="PANTHER" id="PTHR14699:SF0">
    <property type="entry name" value="TETRATRICOPEPTIDE REPEAT PROTEIN 21 HOMOLOG"/>
    <property type="match status" value="1"/>
</dbReference>
<name>A0A146KM58_9EUKA</name>
<accession>A0A146KM58</accession>
<reference evidence="4" key="1">
    <citation type="submission" date="2015-07" db="EMBL/GenBank/DDBJ databases">
        <title>Adaptation to a free-living lifestyle via gene acquisitions in the diplomonad Trepomonas sp. PC1.</title>
        <authorList>
            <person name="Xu F."/>
            <person name="Jerlstrom-Hultqvist J."/>
            <person name="Kolisko M."/>
            <person name="Simpson A.G.B."/>
            <person name="Roger A.J."/>
            <person name="Svard S.G."/>
            <person name="Andersson J.O."/>
        </authorList>
    </citation>
    <scope>NUCLEOTIDE SEQUENCE</scope>
    <source>
        <strain evidence="4">PC1</strain>
    </source>
</reference>
<organism evidence="4">
    <name type="scientific">Trepomonas sp. PC1</name>
    <dbReference type="NCBI Taxonomy" id="1076344"/>
    <lineage>
        <taxon>Eukaryota</taxon>
        <taxon>Metamonada</taxon>
        <taxon>Diplomonadida</taxon>
        <taxon>Hexamitidae</taxon>
        <taxon>Hexamitinae</taxon>
        <taxon>Trepomonas</taxon>
    </lineage>
</organism>
<dbReference type="GO" id="GO:0005929">
    <property type="term" value="C:cilium"/>
    <property type="evidence" value="ECO:0007669"/>
    <property type="project" value="GOC"/>
</dbReference>
<comment type="similarity">
    <text evidence="1">Belongs to the TTC21 family.</text>
</comment>
<dbReference type="SMART" id="SM00028">
    <property type="entry name" value="TPR"/>
    <property type="match status" value="4"/>
</dbReference>
<gene>
    <name evidence="4" type="ORF">TPC1_10251</name>
</gene>
<dbReference type="Pfam" id="PF25063">
    <property type="entry name" value="ARM_TT21_C"/>
    <property type="match status" value="1"/>
</dbReference>
<dbReference type="GO" id="GO:0035721">
    <property type="term" value="P:intraciliary retrograde transport"/>
    <property type="evidence" value="ECO:0007669"/>
    <property type="project" value="TreeGrafter"/>
</dbReference>
<protein>
    <recommendedName>
        <fullName evidence="3">Tetratricopeptide repeat protein 21A/21B C-terminal ARM domain-containing protein</fullName>
    </recommendedName>
</protein>
<feature type="coiled-coil region" evidence="2">
    <location>
        <begin position="1449"/>
        <end position="1476"/>
    </location>
</feature>
<sequence>FCAILSYYCTIGEISRAKFLLSTPASNTLLPELKELLVLAFNLAQGQVQDSLIKLRELKNTPSSPIIDFIEILYLNSMTIKDSDKIDILKQSLELEVPQLQQHHLLTCFVVASLFDIKLYKYYFESTYSQNECHAAMVLISEYFGSQNQIFIDRMSPHVQDQCAMAIYAQLIKACFEKPDDLRNAYQIIKMRCQMLFASQHDQTKLLEFQIGEKFQILQSINQMRQNVPVGEYIKQVFNNQFNQLVLNLQLANVPSDSEAQIQIQQQLDQLLQKAIGKPFLPQQKERWIACLVMLARAYPQVSCIRAIADFIDQNLEVQKFKQLGLLSAYLNGIAAILSNNSALAKTSLDLMNELYNMGETQLQGIEGYCLRSDDVFLILQAQLGKINEVQQQMQDMVRDDDDDSSDLILKAIIDFYANGGQMDKILKALEAYSFKKNKFRLTGYSSQRIDVNIGFLMHDNLGLAIISQILIEKMNKAQSLDTALLTNVRKTFDAVGQFTISCKPIRIAKSLVYSNLQMFDLLLKETSDLASFASENNNLAISTQELILAASAAAQLFKQNEATNFISQALIIDPGIEKQAEYAEVVAKILTAKGQYGDAAKKLQGVLQEKAKITGDGWNVAELVPIRVHMALLKIRDGDLDGFEMLKRLQNFYPPQVQVISVDLGEKSQEFLQMHVTIEKARSILFILRQAGVFNAIQMQTQQQSSFDQLLQENSILFFESPLLAEKLTEALATTFSQGQSAIGAKYIGSQFGPCPISSNADIFYTGPVKPSEVYQKYCQQQKFNIQAVVSLLKPYLQYSLEATELLSQIHYVLLNDKVGYVQCFNQLSLSTPSTARLTALASAHLSVGNAKQAQEFYQKAFQEASSVIKSSKIEKYIETLVLMFLQILRSRSLQRCHRFQEADQLLKKLLSQQKMVLIQQNADQTQKLNAEAQQIAYGIVSFEYMKLLIKLRQYTSLNELADYIVQQCVQEFNLPVNSQSGISAIPLCITQMAVYATRAKAELIKLNQIPLSAKDRADLLQKCVFWAEANIAMKTQRVLPQQMELNMKMAASVFSTQLSKVNSEQYTQREQIGIRGLTIASEVRVEMAEHFFGLTQIDQKVISGQVAFQPSQDKKSNLEKAFEHAKMSLKIQSARALLICSVYKLFIEQNLEEAREYAVRARDIEPFNSLVQQLIANVNHKMNFGQDDDDEESDKANTPFEDATKLLKTGLNVDRVQALDSFLINSCLVHDMTVVTDCLFNKNDDEAKTSTNIVGQDFTSISELNDRSDKQVASSFDGYYYLGRGFLSLKMGRIQAAFKDIMAAVNSQTLADHYRARALYLLATVYINPARAPLFGFTSCLSGKQKSAVALQKQAMENVNFIDDQVQQVDDEDVVVPDNDVLNQKDDDLREAKQILDSIEDLQSKQVSETEELSEILRALIRVGQYQQAKDRIARIMQDDAKNKHKIQQMEAIRNEAQTNMQESCENLHELLNQLDKNKPNYVVILYVLGVLYAQLKNEAKSRSSFAAGAKQISNIKELGSNSQNSQANLWLDVDAAVQCNLALADQYVVIGKITNALRALDSVAALDKIQSVSYELYGLCMEKESAFDDAVSYYESAWILSKGSPSVAYRLAYNYMKANKYMEAVTMCQAALTEWPSFNKLRKEVLYKAESLLRTKKEVK</sequence>
<evidence type="ECO:0000256" key="2">
    <source>
        <dbReference type="SAM" id="Coils"/>
    </source>
</evidence>
<dbReference type="GO" id="GO:0030991">
    <property type="term" value="C:intraciliary transport particle A"/>
    <property type="evidence" value="ECO:0007669"/>
    <property type="project" value="TreeGrafter"/>
</dbReference>
<evidence type="ECO:0000259" key="3">
    <source>
        <dbReference type="Pfam" id="PF25063"/>
    </source>
</evidence>
<dbReference type="GO" id="GO:0061512">
    <property type="term" value="P:protein localization to cilium"/>
    <property type="evidence" value="ECO:0007669"/>
    <property type="project" value="TreeGrafter"/>
</dbReference>
<dbReference type="EMBL" id="GDID01000180">
    <property type="protein sequence ID" value="JAP96426.1"/>
    <property type="molecule type" value="Transcribed_RNA"/>
</dbReference>
<dbReference type="InterPro" id="IPR056834">
    <property type="entry name" value="ARM_TT21_C"/>
</dbReference>
<dbReference type="InterPro" id="IPR019734">
    <property type="entry name" value="TPR_rpt"/>
</dbReference>
<evidence type="ECO:0000313" key="4">
    <source>
        <dbReference type="EMBL" id="JAP96426.1"/>
    </source>
</evidence>
<feature type="non-terminal residue" evidence="4">
    <location>
        <position position="1"/>
    </location>
</feature>
<dbReference type="InterPro" id="IPR011990">
    <property type="entry name" value="TPR-like_helical_dom_sf"/>
</dbReference>
<dbReference type="PANTHER" id="PTHR14699">
    <property type="entry name" value="STI2 PROTEIN-RELATED"/>
    <property type="match status" value="1"/>
</dbReference>
<feature type="domain" description="Tetratricopeptide repeat protein 21A/21B C-terminal ARM" evidence="3">
    <location>
        <begin position="1439"/>
        <end position="1652"/>
    </location>
</feature>
<proteinExistence type="inferred from homology"/>
<dbReference type="InterPro" id="IPR040364">
    <property type="entry name" value="TTC21A/TTC21B"/>
</dbReference>